<dbReference type="KEGG" id="rad:CO657_15165"/>
<dbReference type="AlphaFoldDB" id="A0AAE5WPF3"/>
<gene>
    <name evidence="2" type="ORF">CO657_15165</name>
</gene>
<organism evidence="2 3">
    <name type="scientific">Rhizobium acidisoli</name>
    <dbReference type="NCBI Taxonomy" id="1538158"/>
    <lineage>
        <taxon>Bacteria</taxon>
        <taxon>Pseudomonadati</taxon>
        <taxon>Pseudomonadota</taxon>
        <taxon>Alphaproteobacteria</taxon>
        <taxon>Hyphomicrobiales</taxon>
        <taxon>Rhizobiaceae</taxon>
        <taxon>Rhizobium/Agrobacterium group</taxon>
        <taxon>Rhizobium</taxon>
    </lineage>
</organism>
<dbReference type="EMBL" id="CP034998">
    <property type="protein sequence ID" value="QAS79323.1"/>
    <property type="molecule type" value="Genomic_DNA"/>
</dbReference>
<feature type="domain" description="YcaO" evidence="1">
    <location>
        <begin position="65"/>
        <end position="410"/>
    </location>
</feature>
<dbReference type="PROSITE" id="PS51664">
    <property type="entry name" value="YCAO"/>
    <property type="match status" value="1"/>
</dbReference>
<dbReference type="Pfam" id="PF02624">
    <property type="entry name" value="YcaO"/>
    <property type="match status" value="1"/>
</dbReference>
<dbReference type="PANTHER" id="PTHR37809:SF1">
    <property type="entry name" value="RIBOSOMAL PROTEIN S12 METHYLTHIOTRANSFERASE ACCESSORY FACTOR YCAO"/>
    <property type="match status" value="1"/>
</dbReference>
<dbReference type="InterPro" id="IPR003776">
    <property type="entry name" value="YcaO-like_dom"/>
</dbReference>
<evidence type="ECO:0000313" key="2">
    <source>
        <dbReference type="EMBL" id="QAS79323.1"/>
    </source>
</evidence>
<protein>
    <recommendedName>
        <fullName evidence="1">YcaO domain-containing protein</fullName>
    </recommendedName>
</protein>
<evidence type="ECO:0000259" key="1">
    <source>
        <dbReference type="PROSITE" id="PS51664"/>
    </source>
</evidence>
<proteinExistence type="predicted"/>
<accession>A0AAE5WPF3</accession>
<dbReference type="NCBIfam" id="TIGR00702">
    <property type="entry name" value="YcaO-type kinase domain"/>
    <property type="match status" value="1"/>
</dbReference>
<evidence type="ECO:0000313" key="3">
    <source>
        <dbReference type="Proteomes" id="UP000220927"/>
    </source>
</evidence>
<dbReference type="Gene3D" id="3.30.160.660">
    <property type="match status" value="1"/>
</dbReference>
<name>A0AAE5WPF3_9HYPH</name>
<reference evidence="2 3" key="1">
    <citation type="submission" date="2019-01" db="EMBL/GenBank/DDBJ databases">
        <title>Genomic insights into the origins and evolution of symbiotic genes in the Phaseolus vulgaris microsymbionts.</title>
        <authorList>
            <person name="Tong W."/>
        </authorList>
    </citation>
    <scope>NUCLEOTIDE SEQUENCE [LARGE SCALE GENOMIC DNA]</scope>
    <source>
        <strain evidence="2 3">FH23</strain>
    </source>
</reference>
<dbReference type="PANTHER" id="PTHR37809">
    <property type="entry name" value="RIBOSOMAL PROTEIN S12 METHYLTHIOTRANSFERASE ACCESSORY FACTOR YCAO"/>
    <property type="match status" value="1"/>
</dbReference>
<sequence>MNSALHPAHYSDRIISPGETLSRVEPFLARFGITRVARHTGLDDIGIPVWCAYAPNSRSIVIAQGKGLTDLDAKVSTVMEALERAVAGEPFVKRVHGSSSRLQAMGYQVDRLSCLTAVHKPDLGPDDETEWVAGINILSGDEIHVPFEAVVLDRTRDARYWMSSDGLASGNSVEEAIFHGVLERIERDAQVLWQVGGEADLYAGCVDPRGFEDGALNGLVDMIEASGLALRLFDITSDVAVPCFTAMLGPGELIPGSRHVYADRDIRLVEVTGGTGAHPSPVRAAIRAVTEAVQSRLTYISGARDDISPATFLRSLPPLMRRAFDAVAAPPAALRHDGAADYRARNLTELLQQVLDALRNRGIASVIRVRLSDDTLPFSVVKIVIPELENPEGERARRFGTRALAKAIGF</sequence>
<dbReference type="Proteomes" id="UP000220927">
    <property type="component" value="Chromosome"/>
</dbReference>
<keyword evidence="3" id="KW-1185">Reference proteome</keyword>